<dbReference type="CDD" id="cd00186">
    <property type="entry name" value="TOP1Ac"/>
    <property type="match status" value="1"/>
</dbReference>
<dbReference type="PROSITE" id="PS00396">
    <property type="entry name" value="TOPO_IA_1"/>
    <property type="match status" value="1"/>
</dbReference>
<dbReference type="PRINTS" id="PR00417">
    <property type="entry name" value="PRTPISMRASEI"/>
</dbReference>
<dbReference type="InterPro" id="IPR023406">
    <property type="entry name" value="Topo_IA_AS"/>
</dbReference>
<keyword evidence="4" id="KW-0863">Zinc-finger</keyword>
<dbReference type="EC" id="5.6.2.1" evidence="10"/>
<comment type="catalytic activity">
    <reaction evidence="1 10">
        <text>ATP-independent breakage of single-stranded DNA, followed by passage and rejoining.</text>
        <dbReference type="EC" id="5.6.2.1"/>
    </reaction>
</comment>
<evidence type="ECO:0000256" key="5">
    <source>
        <dbReference type="ARBA" id="ARBA00022833"/>
    </source>
</evidence>
<sequence>MNLVIVESPAKAKTIEKYLGRDYKVLASKGHIVDLPKSNIGIDVENDFEPEYVVTNQKSLTALKNAAKASDTILIAVDSDREGEAIGWHVAQKLGLIDKAGKHKRNAKPLHRITFTEITKDALHNALNNKHDINIALVNAQQARRVLDRLVGYKLSPLLWQKIRYGLSAGRVQSVALRLIVDREEERNKFVPEEYWNISALLGQEKKSEKKNINIFTKETEIPFNPSDSSNLLFKLVKMNGKNPDLKEQKTSKKIIEEIIDSQWVIKDISRQESSRNPKPPFITSTLQQTSANKLGFSAKQTMKLAQDLYEAGLITYMRTDSLNIADQAIKQIRTFVGKKFGQTNLSENARTFKTKSKLSQEAHEAIRPTDVNVVAESIKFDEKHQRLYRLIWQRTLATQMREARVESVKVSIEVNGYLFQLNGQRLLEKGYLEVYPEQFTEALIPELSVGQQLYLESLNAEQKYTEPIARFTEASLIKALESYGIGRPSTYAPIISTITSRNYIEKDGRSLVPTDTGMVVIKLLKKHFGQIVDTNFTAQIENDLDSIAQGEKDWIKVLHEFYTPFDKNLEAKKLEIKKEDYTVISKSEEKCPDCGGKMVVKLGRFGKFHSCVDFPKCKGMKSFGDDTLLNMDQKSEEFTNLYSNAPKTDDDREYLLKRGRFGYFWAHPDYPKVKDAKPLEYSPVVFKELYGSAPKTKNGKKMVLRKGRFGEFWAHPDYPEKKEVFRINNKELKEKKKELGVE</sequence>
<dbReference type="SMART" id="SM00493">
    <property type="entry name" value="TOPRIM"/>
    <property type="match status" value="1"/>
</dbReference>
<evidence type="ECO:0000313" key="14">
    <source>
        <dbReference type="Proteomes" id="UP000745577"/>
    </source>
</evidence>
<dbReference type="InterPro" id="IPR013825">
    <property type="entry name" value="Topo_IA_cen_sub2"/>
</dbReference>
<feature type="domain" description="Topo IA-type catalytic" evidence="12">
    <location>
        <begin position="134"/>
        <end position="570"/>
    </location>
</feature>
<feature type="site" description="Interaction with DNA" evidence="10">
    <location>
        <position position="144"/>
    </location>
</feature>
<dbReference type="InterPro" id="IPR013826">
    <property type="entry name" value="Topo_IA_cen_sub3"/>
</dbReference>
<feature type="region of interest" description="Interaction with DNA" evidence="10">
    <location>
        <begin position="168"/>
        <end position="173"/>
    </location>
</feature>
<gene>
    <name evidence="10 13" type="primary">topA</name>
    <name evidence="13" type="ORF">KC675_03215</name>
</gene>
<dbReference type="PROSITE" id="PS52039">
    <property type="entry name" value="TOPO_IA_2"/>
    <property type="match status" value="1"/>
</dbReference>
<dbReference type="SMART" id="SM00437">
    <property type="entry name" value="TOP1Ac"/>
    <property type="match status" value="1"/>
</dbReference>
<feature type="domain" description="Toprim" evidence="11">
    <location>
        <begin position="1"/>
        <end position="109"/>
    </location>
</feature>
<dbReference type="Gene3D" id="1.10.290.10">
    <property type="entry name" value="Topoisomerase I, domain 4"/>
    <property type="match status" value="1"/>
</dbReference>
<dbReference type="Pfam" id="PF01751">
    <property type="entry name" value="Toprim"/>
    <property type="match status" value="1"/>
</dbReference>
<evidence type="ECO:0000259" key="11">
    <source>
        <dbReference type="PROSITE" id="PS50880"/>
    </source>
</evidence>
<keyword evidence="7 10" id="KW-0799">Topoisomerase</keyword>
<keyword evidence="3" id="KW-0479">Metal-binding</keyword>
<dbReference type="GO" id="GO:0003677">
    <property type="term" value="F:DNA binding"/>
    <property type="evidence" value="ECO:0007669"/>
    <property type="project" value="UniProtKB-KW"/>
</dbReference>
<protein>
    <recommendedName>
        <fullName evidence="10">DNA topoisomerase 1</fullName>
        <ecNumber evidence="10">5.6.2.1</ecNumber>
    </recommendedName>
    <alternativeName>
        <fullName evidence="10">DNA topoisomerase I</fullName>
    </alternativeName>
</protein>
<dbReference type="InterPro" id="IPR005733">
    <property type="entry name" value="TopoI_bac-type"/>
</dbReference>
<name>A0A955L0H3_9BACT</name>
<keyword evidence="5" id="KW-0862">Zinc</keyword>
<dbReference type="SUPFAM" id="SSF56712">
    <property type="entry name" value="Prokaryotic type I DNA topoisomerase"/>
    <property type="match status" value="1"/>
</dbReference>
<keyword evidence="6" id="KW-0460">Magnesium</keyword>
<dbReference type="AlphaFoldDB" id="A0A955L0H3"/>
<evidence type="ECO:0000256" key="9">
    <source>
        <dbReference type="ARBA" id="ARBA00023235"/>
    </source>
</evidence>
<evidence type="ECO:0000256" key="6">
    <source>
        <dbReference type="ARBA" id="ARBA00022842"/>
    </source>
</evidence>
<dbReference type="PANTHER" id="PTHR42785">
    <property type="entry name" value="DNA TOPOISOMERASE, TYPE IA, CORE"/>
    <property type="match status" value="1"/>
</dbReference>
<dbReference type="InterPro" id="IPR013824">
    <property type="entry name" value="Topo_IA_cen_sub1"/>
</dbReference>
<evidence type="ECO:0000256" key="10">
    <source>
        <dbReference type="HAMAP-Rule" id="MF_00952"/>
    </source>
</evidence>
<dbReference type="GO" id="GO:0008270">
    <property type="term" value="F:zinc ion binding"/>
    <property type="evidence" value="ECO:0007669"/>
    <property type="project" value="UniProtKB-KW"/>
</dbReference>
<dbReference type="InterPro" id="IPR003602">
    <property type="entry name" value="Topo_IA_DNA-bd_dom"/>
</dbReference>
<evidence type="ECO:0000256" key="8">
    <source>
        <dbReference type="ARBA" id="ARBA00023125"/>
    </source>
</evidence>
<dbReference type="NCBIfam" id="TIGR01051">
    <property type="entry name" value="topA_bact"/>
    <property type="match status" value="1"/>
</dbReference>
<dbReference type="Gene3D" id="1.10.460.10">
    <property type="entry name" value="Topoisomerase I, domain 2"/>
    <property type="match status" value="1"/>
</dbReference>
<dbReference type="Gene3D" id="3.40.50.140">
    <property type="match status" value="1"/>
</dbReference>
<comment type="subunit">
    <text evidence="10">Monomer.</text>
</comment>
<dbReference type="EMBL" id="JAGQLL010000034">
    <property type="protein sequence ID" value="MCA9380164.1"/>
    <property type="molecule type" value="Genomic_DNA"/>
</dbReference>
<feature type="site" description="Interaction with DNA" evidence="10">
    <location>
        <position position="153"/>
    </location>
</feature>
<dbReference type="SUPFAM" id="SSF57783">
    <property type="entry name" value="Zinc beta-ribbon"/>
    <property type="match status" value="1"/>
</dbReference>
<dbReference type="Gene3D" id="3.30.65.10">
    <property type="entry name" value="Bacterial Topoisomerase I, domain 1"/>
    <property type="match status" value="2"/>
</dbReference>
<reference evidence="13" key="2">
    <citation type="journal article" date="2021" name="Microbiome">
        <title>Successional dynamics and alternative stable states in a saline activated sludge microbial community over 9 years.</title>
        <authorList>
            <person name="Wang Y."/>
            <person name="Ye J."/>
            <person name="Ju F."/>
            <person name="Liu L."/>
            <person name="Boyd J.A."/>
            <person name="Deng Y."/>
            <person name="Parks D.H."/>
            <person name="Jiang X."/>
            <person name="Yin X."/>
            <person name="Woodcroft B.J."/>
            <person name="Tyson G.W."/>
            <person name="Hugenholtz P."/>
            <person name="Polz M.F."/>
            <person name="Zhang T."/>
        </authorList>
    </citation>
    <scope>NUCLEOTIDE SEQUENCE</scope>
    <source>
        <strain evidence="13">HKST-UBA15</strain>
    </source>
</reference>
<keyword evidence="9 10" id="KW-0413">Isomerase</keyword>
<evidence type="ECO:0000256" key="4">
    <source>
        <dbReference type="ARBA" id="ARBA00022771"/>
    </source>
</evidence>
<dbReference type="InterPro" id="IPR028612">
    <property type="entry name" value="Topoisom_1_IA"/>
</dbReference>
<feature type="active site" description="O-(5'-phospho-DNA)-tyrosine intermediate" evidence="10">
    <location>
        <position position="317"/>
    </location>
</feature>
<evidence type="ECO:0000256" key="2">
    <source>
        <dbReference type="ARBA" id="ARBA00009446"/>
    </source>
</evidence>
<comment type="caution">
    <text evidence="13">The sequence shown here is derived from an EMBL/GenBank/DDBJ whole genome shotgun (WGS) entry which is preliminary data.</text>
</comment>
<accession>A0A955L0H3</accession>
<feature type="site" description="Interaction with DNA" evidence="10">
    <location>
        <position position="502"/>
    </location>
</feature>
<evidence type="ECO:0000259" key="12">
    <source>
        <dbReference type="PROSITE" id="PS52039"/>
    </source>
</evidence>
<comment type="similarity">
    <text evidence="2 10">Belongs to the type IA topoisomerase family.</text>
</comment>
<organism evidence="13 14">
    <name type="scientific">Candidatus Dojkabacteria bacterium</name>
    <dbReference type="NCBI Taxonomy" id="2099670"/>
    <lineage>
        <taxon>Bacteria</taxon>
        <taxon>Candidatus Dojkabacteria</taxon>
    </lineage>
</organism>
<feature type="site" description="Interaction with DNA" evidence="10">
    <location>
        <position position="148"/>
    </location>
</feature>
<evidence type="ECO:0000256" key="1">
    <source>
        <dbReference type="ARBA" id="ARBA00000213"/>
    </source>
</evidence>
<proteinExistence type="inferred from homology"/>
<feature type="site" description="Interaction with DNA" evidence="10">
    <location>
        <position position="160"/>
    </location>
</feature>
<dbReference type="InterPro" id="IPR013497">
    <property type="entry name" value="Topo_IA_cen"/>
</dbReference>
<dbReference type="InterPro" id="IPR013498">
    <property type="entry name" value="Topo_IA_Znf"/>
</dbReference>
<dbReference type="GO" id="GO:0005694">
    <property type="term" value="C:chromosome"/>
    <property type="evidence" value="ECO:0007669"/>
    <property type="project" value="InterPro"/>
</dbReference>
<dbReference type="GO" id="GO:0006265">
    <property type="term" value="P:DNA topological change"/>
    <property type="evidence" value="ECO:0007669"/>
    <property type="project" value="UniProtKB-UniRule"/>
</dbReference>
<dbReference type="GO" id="GO:0003917">
    <property type="term" value="F:DNA topoisomerase type I (single strand cut, ATP-independent) activity"/>
    <property type="evidence" value="ECO:0007669"/>
    <property type="project" value="UniProtKB-UniRule"/>
</dbReference>
<evidence type="ECO:0000256" key="3">
    <source>
        <dbReference type="ARBA" id="ARBA00022723"/>
    </source>
</evidence>
<feature type="site" description="Interaction with DNA" evidence="10">
    <location>
        <position position="145"/>
    </location>
</feature>
<dbReference type="InterPro" id="IPR000380">
    <property type="entry name" value="Topo_IA"/>
</dbReference>
<dbReference type="HAMAP" id="MF_00952">
    <property type="entry name" value="Topoisom_1_prok"/>
    <property type="match status" value="1"/>
</dbReference>
<dbReference type="Proteomes" id="UP000745577">
    <property type="component" value="Unassembled WGS sequence"/>
</dbReference>
<dbReference type="SMART" id="SM00436">
    <property type="entry name" value="TOP1Bc"/>
    <property type="match status" value="1"/>
</dbReference>
<evidence type="ECO:0000313" key="13">
    <source>
        <dbReference type="EMBL" id="MCA9380164.1"/>
    </source>
</evidence>
<feature type="site" description="Interaction with DNA" evidence="10">
    <location>
        <position position="319"/>
    </location>
</feature>
<keyword evidence="8 10" id="KW-0238">DNA-binding</keyword>
<reference evidence="13" key="1">
    <citation type="submission" date="2020-04" db="EMBL/GenBank/DDBJ databases">
        <authorList>
            <person name="Zhang T."/>
        </authorList>
    </citation>
    <scope>NUCLEOTIDE SEQUENCE</scope>
    <source>
        <strain evidence="13">HKST-UBA15</strain>
    </source>
</reference>
<dbReference type="Pfam" id="PF01396">
    <property type="entry name" value="Zn_ribbon_Top1"/>
    <property type="match status" value="2"/>
</dbReference>
<dbReference type="PANTHER" id="PTHR42785:SF1">
    <property type="entry name" value="DNA TOPOISOMERASE"/>
    <property type="match status" value="1"/>
</dbReference>
<evidence type="ECO:0000256" key="7">
    <source>
        <dbReference type="ARBA" id="ARBA00023029"/>
    </source>
</evidence>
<feature type="site" description="Interaction with DNA" evidence="10">
    <location>
        <position position="31"/>
    </location>
</feature>
<dbReference type="PROSITE" id="PS50880">
    <property type="entry name" value="TOPRIM"/>
    <property type="match status" value="1"/>
</dbReference>
<dbReference type="Pfam" id="PF01131">
    <property type="entry name" value="Topoisom_bac"/>
    <property type="match status" value="1"/>
</dbReference>
<dbReference type="InterPro" id="IPR003601">
    <property type="entry name" value="Topo_IA_2"/>
</dbReference>
<dbReference type="InterPro" id="IPR006171">
    <property type="entry name" value="TOPRIM_dom"/>
</dbReference>
<dbReference type="Gene3D" id="2.70.20.10">
    <property type="entry name" value="Topoisomerase I, domain 3"/>
    <property type="match status" value="1"/>
</dbReference>
<dbReference type="InterPro" id="IPR023405">
    <property type="entry name" value="Topo_IA_core_domain"/>
</dbReference>
<comment type="function">
    <text evidence="10">Releases the supercoiling and torsional tension of DNA, which is introduced during the DNA replication and transcription, by transiently cleaving and rejoining one strand of the DNA duplex. Introduces a single-strand break via transesterification at a target site in duplex DNA. The scissile phosphodiester is attacked by the catalytic tyrosine of the enzyme, resulting in the formation of a DNA-(5'-phosphotyrosyl)-enzyme intermediate and the expulsion of a 3'-OH DNA strand. The free DNA strand then undergoes passage around the unbroken strand, thus removing DNA supercoils. Finally, in the religation step, the DNA 3'-OH attacks the covalent intermediate to expel the active-site tyrosine and restore the DNA phosphodiester backbone.</text>
</comment>